<evidence type="ECO:0000313" key="7">
    <source>
        <dbReference type="EMBL" id="KAJ4770018.1"/>
    </source>
</evidence>
<feature type="region of interest" description="Disordered" evidence="5">
    <location>
        <begin position="1"/>
        <end position="102"/>
    </location>
</feature>
<feature type="compositionally biased region" description="Basic and acidic residues" evidence="5">
    <location>
        <begin position="1"/>
        <end position="16"/>
    </location>
</feature>
<dbReference type="SUPFAM" id="SSF46689">
    <property type="entry name" value="Homeodomain-like"/>
    <property type="match status" value="1"/>
</dbReference>
<name>A0AAV8DUT0_9POAL</name>
<evidence type="ECO:0000259" key="6">
    <source>
        <dbReference type="PROSITE" id="PS51294"/>
    </source>
</evidence>
<evidence type="ECO:0000256" key="4">
    <source>
        <dbReference type="ARBA" id="ARBA00023242"/>
    </source>
</evidence>
<organism evidence="7 8">
    <name type="scientific">Rhynchospora pubera</name>
    <dbReference type="NCBI Taxonomy" id="906938"/>
    <lineage>
        <taxon>Eukaryota</taxon>
        <taxon>Viridiplantae</taxon>
        <taxon>Streptophyta</taxon>
        <taxon>Embryophyta</taxon>
        <taxon>Tracheophyta</taxon>
        <taxon>Spermatophyta</taxon>
        <taxon>Magnoliopsida</taxon>
        <taxon>Liliopsida</taxon>
        <taxon>Poales</taxon>
        <taxon>Cyperaceae</taxon>
        <taxon>Cyperoideae</taxon>
        <taxon>Rhynchosporeae</taxon>
        <taxon>Rhynchospora</taxon>
    </lineage>
</organism>
<proteinExistence type="predicted"/>
<dbReference type="Proteomes" id="UP001140206">
    <property type="component" value="Chromosome 3"/>
</dbReference>
<dbReference type="AlphaFoldDB" id="A0AAV8DUT0"/>
<sequence>MGEEKEKEIFEIHEDDAYSENDQNPQELDLNEGTTEGITDSTSDGADEDYCSVENSSSNNSHNNSKDNDENKKEGNNNSNKDERSGGKSEGSSERVPSVRQYNRSKLPRLRWTPDLHMAFVHAVERLGGQERATPKLVLQMMNVRGLSIAHVKSHLQMYRSKKIDDPAHEKSAVMSPMEMHLRRGDHFHEMLYQRTGSIFSPRMENGGFFSSRNFTDTNRFYSLLHRSQPTHAFDLKSSTFRHQEWAFSQQAIARANSIKDQGPAKGLIHDMIFRKEGKPSTSHLFDIRDAISGTTKGEWKPRFLEERMEGRRTGSFDWSASTSNASPISRSNLINQVSSEVPYGLRGGGNYNLISENKANLSFPDPARINAGVDNKLKNTLQLEKNLLHKRTEESDDKEVPKVDPKRLKLSIGNDLVPDLQLSLSPNLKCSGTSINPNPTTEEEVDNKLSLSLSPPCSMQKFLHTSSKSQTNKRFLERESEAATESSTLDLTMSIKALE</sequence>
<dbReference type="Gene3D" id="1.10.10.60">
    <property type="entry name" value="Homeodomain-like"/>
    <property type="match status" value="1"/>
</dbReference>
<dbReference type="PROSITE" id="PS51294">
    <property type="entry name" value="HTH_MYB"/>
    <property type="match status" value="1"/>
</dbReference>
<dbReference type="InterPro" id="IPR006447">
    <property type="entry name" value="Myb_dom_plants"/>
</dbReference>
<feature type="compositionally biased region" description="Polar residues" evidence="5">
    <location>
        <begin position="20"/>
        <end position="44"/>
    </location>
</feature>
<accession>A0AAV8DUT0</accession>
<evidence type="ECO:0000256" key="3">
    <source>
        <dbReference type="ARBA" id="ARBA00023163"/>
    </source>
</evidence>
<keyword evidence="1" id="KW-0805">Transcription regulation</keyword>
<keyword evidence="2" id="KW-0238">DNA-binding</keyword>
<protein>
    <submittedName>
        <fullName evidence="7">MYB transcription factor-like</fullName>
    </submittedName>
</protein>
<evidence type="ECO:0000256" key="2">
    <source>
        <dbReference type="ARBA" id="ARBA00023125"/>
    </source>
</evidence>
<keyword evidence="3" id="KW-0804">Transcription</keyword>
<dbReference type="GO" id="GO:0003677">
    <property type="term" value="F:DNA binding"/>
    <property type="evidence" value="ECO:0007669"/>
    <property type="project" value="UniProtKB-KW"/>
</dbReference>
<dbReference type="InterPro" id="IPR009057">
    <property type="entry name" value="Homeodomain-like_sf"/>
</dbReference>
<evidence type="ECO:0000256" key="1">
    <source>
        <dbReference type="ARBA" id="ARBA00023015"/>
    </source>
</evidence>
<feature type="domain" description="HTH myb-type" evidence="6">
    <location>
        <begin position="104"/>
        <end position="164"/>
    </location>
</feature>
<dbReference type="InterPro" id="IPR017930">
    <property type="entry name" value="Myb_dom"/>
</dbReference>
<dbReference type="PANTHER" id="PTHR31314">
    <property type="entry name" value="MYB FAMILY TRANSCRIPTION FACTOR PHL7-LIKE"/>
    <property type="match status" value="1"/>
</dbReference>
<dbReference type="InterPro" id="IPR001005">
    <property type="entry name" value="SANT/Myb"/>
</dbReference>
<feature type="compositionally biased region" description="Basic and acidic residues" evidence="5">
    <location>
        <begin position="64"/>
        <end position="93"/>
    </location>
</feature>
<dbReference type="InterPro" id="IPR046955">
    <property type="entry name" value="PHR1-like"/>
</dbReference>
<evidence type="ECO:0000256" key="5">
    <source>
        <dbReference type="SAM" id="MobiDB-lite"/>
    </source>
</evidence>
<dbReference type="NCBIfam" id="TIGR01557">
    <property type="entry name" value="myb_SHAQKYF"/>
    <property type="match status" value="1"/>
</dbReference>
<keyword evidence="8" id="KW-1185">Reference proteome</keyword>
<dbReference type="EMBL" id="JAMFTS010000003">
    <property type="protein sequence ID" value="KAJ4770018.1"/>
    <property type="molecule type" value="Genomic_DNA"/>
</dbReference>
<keyword evidence="4" id="KW-0539">Nucleus</keyword>
<dbReference type="FunFam" id="1.10.10.60:FF:000002">
    <property type="entry name" value="Myb family transcription factor"/>
    <property type="match status" value="1"/>
</dbReference>
<dbReference type="GO" id="GO:0003700">
    <property type="term" value="F:DNA-binding transcription factor activity"/>
    <property type="evidence" value="ECO:0007669"/>
    <property type="project" value="InterPro"/>
</dbReference>
<dbReference type="PANTHER" id="PTHR31314:SF174">
    <property type="entry name" value="OS02G0241200 PROTEIN"/>
    <property type="match status" value="1"/>
</dbReference>
<comment type="caution">
    <text evidence="7">The sequence shown here is derived from an EMBL/GenBank/DDBJ whole genome shotgun (WGS) entry which is preliminary data.</text>
</comment>
<dbReference type="Pfam" id="PF00249">
    <property type="entry name" value="Myb_DNA-binding"/>
    <property type="match status" value="1"/>
</dbReference>
<evidence type="ECO:0000313" key="8">
    <source>
        <dbReference type="Proteomes" id="UP001140206"/>
    </source>
</evidence>
<feature type="compositionally biased region" description="Low complexity" evidence="5">
    <location>
        <begin position="54"/>
        <end position="63"/>
    </location>
</feature>
<reference evidence="7" key="1">
    <citation type="submission" date="2022-08" db="EMBL/GenBank/DDBJ databases">
        <authorList>
            <person name="Marques A."/>
        </authorList>
    </citation>
    <scope>NUCLEOTIDE SEQUENCE</scope>
    <source>
        <strain evidence="7">RhyPub2mFocal</strain>
        <tissue evidence="7">Leaves</tissue>
    </source>
</reference>
<gene>
    <name evidence="7" type="ORF">LUZ62_054275</name>
</gene>